<accession>A0A448WNG3</accession>
<gene>
    <name evidence="1" type="ORF">PXEA_LOCUS9546</name>
</gene>
<dbReference type="Gene3D" id="1.10.1380.10">
    <property type="entry name" value="Neutral endopeptidase , domain2"/>
    <property type="match status" value="1"/>
</dbReference>
<evidence type="ECO:0000313" key="1">
    <source>
        <dbReference type="EMBL" id="VEL16106.1"/>
    </source>
</evidence>
<name>A0A448WNG3_9PLAT</name>
<comment type="caution">
    <text evidence="1">The sequence shown here is derived from an EMBL/GenBank/DDBJ whole genome shotgun (WGS) entry which is preliminary data.</text>
</comment>
<reference evidence="1" key="1">
    <citation type="submission" date="2018-11" db="EMBL/GenBank/DDBJ databases">
        <authorList>
            <consortium name="Pathogen Informatics"/>
        </authorList>
    </citation>
    <scope>NUCLEOTIDE SEQUENCE</scope>
</reference>
<dbReference type="Proteomes" id="UP000784294">
    <property type="component" value="Unassembled WGS sequence"/>
</dbReference>
<proteinExistence type="predicted"/>
<dbReference type="AlphaFoldDB" id="A0A448WNG3"/>
<organism evidence="1 2">
    <name type="scientific">Protopolystoma xenopodis</name>
    <dbReference type="NCBI Taxonomy" id="117903"/>
    <lineage>
        <taxon>Eukaryota</taxon>
        <taxon>Metazoa</taxon>
        <taxon>Spiralia</taxon>
        <taxon>Lophotrochozoa</taxon>
        <taxon>Platyhelminthes</taxon>
        <taxon>Monogenea</taxon>
        <taxon>Polyopisthocotylea</taxon>
        <taxon>Polystomatidea</taxon>
        <taxon>Polystomatidae</taxon>
        <taxon>Protopolystoma</taxon>
    </lineage>
</organism>
<sequence>MWIPRIVVLLSRCYHSGELILLSRIQWAWLLSELFKEVGFSIDPSEEVVIVGFQNLKQRCQLIASYLQDEEKLKVLHDSNILHWIFESIPFMPKEAQQLFETFEEAMKGKSTLCTIPTHFCTIQLCNGIMLTEQQAPIFTKELQSTAFSDLSLFD</sequence>
<evidence type="ECO:0000313" key="2">
    <source>
        <dbReference type="Proteomes" id="UP000784294"/>
    </source>
</evidence>
<keyword evidence="2" id="KW-1185">Reference proteome</keyword>
<dbReference type="EMBL" id="CAAALY010027159">
    <property type="protein sequence ID" value="VEL16106.1"/>
    <property type="molecule type" value="Genomic_DNA"/>
</dbReference>
<dbReference type="InterPro" id="IPR042089">
    <property type="entry name" value="Peptidase_M13_dom_2"/>
</dbReference>
<protein>
    <submittedName>
        <fullName evidence="1">Uncharacterized protein</fullName>
    </submittedName>
</protein>